<evidence type="ECO:0000313" key="2">
    <source>
        <dbReference type="Proteomes" id="UP000308600"/>
    </source>
</evidence>
<protein>
    <submittedName>
        <fullName evidence="1">Uncharacterized protein</fullName>
    </submittedName>
</protein>
<dbReference type="EMBL" id="ML208583">
    <property type="protein sequence ID" value="TFK62425.1"/>
    <property type="molecule type" value="Genomic_DNA"/>
</dbReference>
<evidence type="ECO:0000313" key="1">
    <source>
        <dbReference type="EMBL" id="TFK62425.1"/>
    </source>
</evidence>
<name>A0ACD3A9L9_9AGAR</name>
<reference evidence="1 2" key="1">
    <citation type="journal article" date="2019" name="Nat. Ecol. Evol.">
        <title>Megaphylogeny resolves global patterns of mushroom evolution.</title>
        <authorList>
            <person name="Varga T."/>
            <person name="Krizsan K."/>
            <person name="Foldi C."/>
            <person name="Dima B."/>
            <person name="Sanchez-Garcia M."/>
            <person name="Sanchez-Ramirez S."/>
            <person name="Szollosi G.J."/>
            <person name="Szarkandi J.G."/>
            <person name="Papp V."/>
            <person name="Albert L."/>
            <person name="Andreopoulos W."/>
            <person name="Angelini C."/>
            <person name="Antonin V."/>
            <person name="Barry K.W."/>
            <person name="Bougher N.L."/>
            <person name="Buchanan P."/>
            <person name="Buyck B."/>
            <person name="Bense V."/>
            <person name="Catcheside P."/>
            <person name="Chovatia M."/>
            <person name="Cooper J."/>
            <person name="Damon W."/>
            <person name="Desjardin D."/>
            <person name="Finy P."/>
            <person name="Geml J."/>
            <person name="Haridas S."/>
            <person name="Hughes K."/>
            <person name="Justo A."/>
            <person name="Karasinski D."/>
            <person name="Kautmanova I."/>
            <person name="Kiss B."/>
            <person name="Kocsube S."/>
            <person name="Kotiranta H."/>
            <person name="LaButti K.M."/>
            <person name="Lechner B.E."/>
            <person name="Liimatainen K."/>
            <person name="Lipzen A."/>
            <person name="Lukacs Z."/>
            <person name="Mihaltcheva S."/>
            <person name="Morgado L.N."/>
            <person name="Niskanen T."/>
            <person name="Noordeloos M.E."/>
            <person name="Ohm R.A."/>
            <person name="Ortiz-Santana B."/>
            <person name="Ovrebo C."/>
            <person name="Racz N."/>
            <person name="Riley R."/>
            <person name="Savchenko A."/>
            <person name="Shiryaev A."/>
            <person name="Soop K."/>
            <person name="Spirin V."/>
            <person name="Szebenyi C."/>
            <person name="Tomsovsky M."/>
            <person name="Tulloss R.E."/>
            <person name="Uehling J."/>
            <person name="Grigoriev I.V."/>
            <person name="Vagvolgyi C."/>
            <person name="Papp T."/>
            <person name="Martin F.M."/>
            <person name="Miettinen O."/>
            <person name="Hibbett D.S."/>
            <person name="Nagy L.G."/>
        </authorList>
    </citation>
    <scope>NUCLEOTIDE SEQUENCE [LARGE SCALE GENOMIC DNA]</scope>
    <source>
        <strain evidence="1 2">NL-1719</strain>
    </source>
</reference>
<gene>
    <name evidence="1" type="ORF">BDN72DRAFT_848720</name>
</gene>
<organism evidence="1 2">
    <name type="scientific">Pluteus cervinus</name>
    <dbReference type="NCBI Taxonomy" id="181527"/>
    <lineage>
        <taxon>Eukaryota</taxon>
        <taxon>Fungi</taxon>
        <taxon>Dikarya</taxon>
        <taxon>Basidiomycota</taxon>
        <taxon>Agaricomycotina</taxon>
        <taxon>Agaricomycetes</taxon>
        <taxon>Agaricomycetidae</taxon>
        <taxon>Agaricales</taxon>
        <taxon>Pluteineae</taxon>
        <taxon>Pluteaceae</taxon>
        <taxon>Pluteus</taxon>
    </lineage>
</organism>
<accession>A0ACD3A9L9</accession>
<dbReference type="Proteomes" id="UP000308600">
    <property type="component" value="Unassembled WGS sequence"/>
</dbReference>
<sequence>MDSPSRARQDRGIQSGIFKLSDDVLSSIFILSDLPLLASHICNHWRAVALGYPALWNTLVLNHQTYPLSSSIERITTLLARSRASPLTIDLKFGKDPDQVQAFLKILGLVLPHAGRWRHLYVSTDDDYSVAHLYHQIQHLSVPILEHFSVNADLTTGVLTNDLPRIGVSPLEGGIFTGGAPMLAAFRAFGTVSDYFQPDLSNITSLYIRGQKIFATSPEYFCNILSLPHLECLSLSGGQESEDSFLAAATSRRSQPIVMSRLKHLHFDIYRPLALSNLFTMAVTPNLQSLLLVDYEIPRTVDFSAISFANVIQLRFMGCYGGGATASNDIPFLALFPNVRHIILSAGSFPSRVCPHLLRDAATGSKLLPNLLTFSCVRGSPWDLRNVQQNIGKWRDGLLVNPTAEEIAQLEVTRNLPEIGWDHGWKFPSDPIFFDERLCTRGDEFISRDI</sequence>
<proteinExistence type="predicted"/>
<keyword evidence="2" id="KW-1185">Reference proteome</keyword>